<accession>A0A6G0Z9L0</accession>
<feature type="non-terminal residue" evidence="1">
    <location>
        <position position="1"/>
    </location>
</feature>
<proteinExistence type="predicted"/>
<dbReference type="EMBL" id="VUJU01001006">
    <property type="protein sequence ID" value="KAF0767275.1"/>
    <property type="molecule type" value="Genomic_DNA"/>
</dbReference>
<dbReference type="OrthoDB" id="6607069at2759"/>
<keyword evidence="2" id="KW-1185">Reference proteome</keyword>
<protein>
    <submittedName>
        <fullName evidence="1">MULE domain-containing protein</fullName>
    </submittedName>
</protein>
<sequence>FNREVVRSNLKRRAEEDVQIKPNKLIRWELKNNDNSEHIYYSDMKLIRRSIYDKRKKSFPDIPRSLDYAKNN</sequence>
<evidence type="ECO:0000313" key="1">
    <source>
        <dbReference type="EMBL" id="KAF0767275.1"/>
    </source>
</evidence>
<reference evidence="1 2" key="1">
    <citation type="submission" date="2019-08" db="EMBL/GenBank/DDBJ databases">
        <title>Whole genome of Aphis craccivora.</title>
        <authorList>
            <person name="Voronova N.V."/>
            <person name="Shulinski R.S."/>
            <person name="Bandarenka Y.V."/>
            <person name="Zhorov D.G."/>
            <person name="Warner D."/>
        </authorList>
    </citation>
    <scope>NUCLEOTIDE SEQUENCE [LARGE SCALE GENOMIC DNA]</scope>
    <source>
        <strain evidence="1">180601</strain>
        <tissue evidence="1">Whole Body</tissue>
    </source>
</reference>
<gene>
    <name evidence="1" type="ORF">FWK35_00018703</name>
</gene>
<dbReference type="Proteomes" id="UP000478052">
    <property type="component" value="Unassembled WGS sequence"/>
</dbReference>
<organism evidence="1 2">
    <name type="scientific">Aphis craccivora</name>
    <name type="common">Cowpea aphid</name>
    <dbReference type="NCBI Taxonomy" id="307492"/>
    <lineage>
        <taxon>Eukaryota</taxon>
        <taxon>Metazoa</taxon>
        <taxon>Ecdysozoa</taxon>
        <taxon>Arthropoda</taxon>
        <taxon>Hexapoda</taxon>
        <taxon>Insecta</taxon>
        <taxon>Pterygota</taxon>
        <taxon>Neoptera</taxon>
        <taxon>Paraneoptera</taxon>
        <taxon>Hemiptera</taxon>
        <taxon>Sternorrhyncha</taxon>
        <taxon>Aphidomorpha</taxon>
        <taxon>Aphidoidea</taxon>
        <taxon>Aphididae</taxon>
        <taxon>Aphidini</taxon>
        <taxon>Aphis</taxon>
        <taxon>Aphis</taxon>
    </lineage>
</organism>
<evidence type="ECO:0000313" key="2">
    <source>
        <dbReference type="Proteomes" id="UP000478052"/>
    </source>
</evidence>
<comment type="caution">
    <text evidence="1">The sequence shown here is derived from an EMBL/GenBank/DDBJ whole genome shotgun (WGS) entry which is preliminary data.</text>
</comment>
<dbReference type="AlphaFoldDB" id="A0A6G0Z9L0"/>
<name>A0A6G0Z9L0_APHCR</name>